<dbReference type="GO" id="GO:0005829">
    <property type="term" value="C:cytosol"/>
    <property type="evidence" value="ECO:0007669"/>
    <property type="project" value="TreeGrafter"/>
</dbReference>
<dbReference type="STRING" id="366522.GCA_001548055_00502"/>
<dbReference type="Proteomes" id="UP000231638">
    <property type="component" value="Unassembled WGS sequence"/>
</dbReference>
<dbReference type="GO" id="GO:1990002">
    <property type="term" value="F:methylglyoxal reductase (NADPH) (acetol producing) activity"/>
    <property type="evidence" value="ECO:0007669"/>
    <property type="project" value="TreeGrafter"/>
</dbReference>
<dbReference type="Pfam" id="PF00465">
    <property type="entry name" value="Fe-ADH"/>
    <property type="match status" value="1"/>
</dbReference>
<name>A0A2D3W976_9BACT</name>
<feature type="domain" description="Fe-containing alcohol dehydrogenase-like C-terminal" evidence="4">
    <location>
        <begin position="190"/>
        <end position="380"/>
    </location>
</feature>
<dbReference type="Gene3D" id="1.20.1090.10">
    <property type="entry name" value="Dehydroquinate synthase-like - alpha domain"/>
    <property type="match status" value="1"/>
</dbReference>
<keyword evidence="2" id="KW-0560">Oxidoreductase</keyword>
<sequence>MVDFTYHNPTKIEFGKGKEALIGTAIANDTIHKVLLCYGSERIKKDGLYDTITASLKENGIAWVELGGIISNPVLSKVNEGIALAKNENVQAVLAIGGGSVLDSAKSIAAGALYAGDVWDFFIHKAVIEKALPVYAIMTLAATGSEMNGFAVVTNDETHQKYNIASIHVYPKLSILNPELTQSVPKNYLAYSAVDIIAHVIEGYLTASVQPHFQSRMVEGIVQTVMETTEILLQNPHDYNARAEFTWAATQALNGITTAGTNPYVFPNHMIEHSLSALFNIAHGAGLAIVIPAWMRWYHTQNPAQFERFAQTIFGKNSAEEGINALKSWFAKIGAPVSLSEAGIPKEAIEKIAQNVSEAAEHQGVSHIYSQSVIEEILRNA</sequence>
<dbReference type="AlphaFoldDB" id="A0A2D3W976"/>
<evidence type="ECO:0000256" key="2">
    <source>
        <dbReference type="ARBA" id="ARBA00023002"/>
    </source>
</evidence>
<dbReference type="InterPro" id="IPR056798">
    <property type="entry name" value="ADH_Fe_C"/>
</dbReference>
<dbReference type="InterPro" id="IPR044731">
    <property type="entry name" value="BDH-like"/>
</dbReference>
<reference evidence="5 6" key="1">
    <citation type="journal article" date="2017" name="Front. Microbiol.">
        <title>Comparative Genomic Analysis of the Class Epsilonproteobacteria and Proposed Reclassification to Epsilonbacteraeota (phyl. nov.).</title>
        <authorList>
            <person name="Waite D.W."/>
            <person name="Vanwonterghem I."/>
            <person name="Rinke C."/>
            <person name="Parks D.H."/>
            <person name="Zhang Y."/>
            <person name="Takai K."/>
            <person name="Sievert S.M."/>
            <person name="Simon J."/>
            <person name="Campbell B.J."/>
            <person name="Hanson T.E."/>
            <person name="Woyke T."/>
            <person name="Klotz M.G."/>
            <person name="Hugenholtz P."/>
        </authorList>
    </citation>
    <scope>NUCLEOTIDE SEQUENCE [LARGE SCALE GENOMIC DNA]</scope>
    <source>
        <strain evidence="5">UBA11420</strain>
    </source>
</reference>
<evidence type="ECO:0000259" key="4">
    <source>
        <dbReference type="Pfam" id="PF25137"/>
    </source>
</evidence>
<dbReference type="EMBL" id="DLUG01000233">
    <property type="protein sequence ID" value="DAB35650.1"/>
    <property type="molecule type" value="Genomic_DNA"/>
</dbReference>
<proteinExistence type="inferred from homology"/>
<feature type="domain" description="Alcohol dehydrogenase iron-type/glycerol dehydrogenase GldA" evidence="3">
    <location>
        <begin position="9"/>
        <end position="178"/>
    </location>
</feature>
<dbReference type="PANTHER" id="PTHR43633:SF1">
    <property type="entry name" value="ALCOHOL DEHYDROGENASE YQHD"/>
    <property type="match status" value="1"/>
</dbReference>
<dbReference type="PANTHER" id="PTHR43633">
    <property type="entry name" value="ALCOHOL DEHYDROGENASE YQHD"/>
    <property type="match status" value="1"/>
</dbReference>
<organism evidence="5 6">
    <name type="scientific">Sulfurospirillum cavolei</name>
    <dbReference type="NCBI Taxonomy" id="366522"/>
    <lineage>
        <taxon>Bacteria</taxon>
        <taxon>Pseudomonadati</taxon>
        <taxon>Campylobacterota</taxon>
        <taxon>Epsilonproteobacteria</taxon>
        <taxon>Campylobacterales</taxon>
        <taxon>Sulfurospirillaceae</taxon>
        <taxon>Sulfurospirillum</taxon>
    </lineage>
</organism>
<evidence type="ECO:0000259" key="3">
    <source>
        <dbReference type="Pfam" id="PF00465"/>
    </source>
</evidence>
<dbReference type="GO" id="GO:1990362">
    <property type="term" value="F:butanol dehydrogenase (NAD+) activity"/>
    <property type="evidence" value="ECO:0007669"/>
    <property type="project" value="InterPro"/>
</dbReference>
<evidence type="ECO:0000313" key="5">
    <source>
        <dbReference type="EMBL" id="DAB35650.1"/>
    </source>
</evidence>
<evidence type="ECO:0000313" key="6">
    <source>
        <dbReference type="Proteomes" id="UP000231638"/>
    </source>
</evidence>
<dbReference type="FunFam" id="3.40.50.1970:FF:000003">
    <property type="entry name" value="Alcohol dehydrogenase, iron-containing"/>
    <property type="match status" value="1"/>
</dbReference>
<dbReference type="GO" id="GO:0046872">
    <property type="term" value="F:metal ion binding"/>
    <property type="evidence" value="ECO:0007669"/>
    <property type="project" value="InterPro"/>
</dbReference>
<dbReference type="Pfam" id="PF25137">
    <property type="entry name" value="ADH_Fe_C"/>
    <property type="match status" value="1"/>
</dbReference>
<dbReference type="CDD" id="cd08187">
    <property type="entry name" value="BDH"/>
    <property type="match status" value="1"/>
</dbReference>
<accession>A0A2D3W976</accession>
<dbReference type="SUPFAM" id="SSF56796">
    <property type="entry name" value="Dehydroquinate synthase-like"/>
    <property type="match status" value="1"/>
</dbReference>
<dbReference type="Gene3D" id="3.40.50.1970">
    <property type="match status" value="1"/>
</dbReference>
<dbReference type="InterPro" id="IPR001670">
    <property type="entry name" value="ADH_Fe/GldA"/>
</dbReference>
<protein>
    <submittedName>
        <fullName evidence="5">NADH-dependent alcohol dehydrogenase</fullName>
    </submittedName>
</protein>
<comment type="similarity">
    <text evidence="1">Belongs to the iron-containing alcohol dehydrogenase family.</text>
</comment>
<evidence type="ECO:0000256" key="1">
    <source>
        <dbReference type="ARBA" id="ARBA00007358"/>
    </source>
</evidence>
<gene>
    <name evidence="5" type="ORF">CFH80_09025</name>
</gene>
<comment type="caution">
    <text evidence="5">The sequence shown here is derived from an EMBL/GenBank/DDBJ whole genome shotgun (WGS) entry which is preliminary data.</text>
</comment>
<dbReference type="GO" id="GO:0008106">
    <property type="term" value="F:alcohol dehydrogenase (NADP+) activity"/>
    <property type="evidence" value="ECO:0007669"/>
    <property type="project" value="TreeGrafter"/>
</dbReference>